<feature type="region of interest" description="Disordered" evidence="1">
    <location>
        <begin position="470"/>
        <end position="541"/>
    </location>
</feature>
<dbReference type="GO" id="GO:0008017">
    <property type="term" value="F:microtubule binding"/>
    <property type="evidence" value="ECO:0007669"/>
    <property type="project" value="InterPro"/>
</dbReference>
<keyword evidence="3" id="KW-1185">Reference proteome</keyword>
<feature type="region of interest" description="Disordered" evidence="1">
    <location>
        <begin position="413"/>
        <end position="453"/>
    </location>
</feature>
<organism evidence="2 3">
    <name type="scientific">Parelaphostrongylus tenuis</name>
    <name type="common">Meningeal worm</name>
    <dbReference type="NCBI Taxonomy" id="148309"/>
    <lineage>
        <taxon>Eukaryota</taxon>
        <taxon>Metazoa</taxon>
        <taxon>Ecdysozoa</taxon>
        <taxon>Nematoda</taxon>
        <taxon>Chromadorea</taxon>
        <taxon>Rhabditida</taxon>
        <taxon>Rhabditina</taxon>
        <taxon>Rhabditomorpha</taxon>
        <taxon>Strongyloidea</taxon>
        <taxon>Metastrongylidae</taxon>
        <taxon>Parelaphostrongylus</taxon>
    </lineage>
</organism>
<gene>
    <name evidence="2" type="ORF">KIN20_000460</name>
</gene>
<evidence type="ECO:0008006" key="4">
    <source>
        <dbReference type="Google" id="ProtNLM"/>
    </source>
</evidence>
<protein>
    <recommendedName>
        <fullName evidence="4">Protein regulator of cytokinesis 1</fullName>
    </recommendedName>
</protein>
<evidence type="ECO:0000313" key="2">
    <source>
        <dbReference type="EMBL" id="KAJ1345837.1"/>
    </source>
</evidence>
<dbReference type="Proteomes" id="UP001196413">
    <property type="component" value="Unassembled WGS sequence"/>
</dbReference>
<name>A0AAD5QBV6_PARTN</name>
<comment type="caution">
    <text evidence="2">The sequence shown here is derived from an EMBL/GenBank/DDBJ whole genome shotgun (WGS) entry which is preliminary data.</text>
</comment>
<accession>A0AAD5QBV6</accession>
<dbReference type="PANTHER" id="PTHR19321">
    <property type="entry name" value="PROTEIN REGULATOR OF CYTOKINESIS 1 PRC1-RELATED"/>
    <property type="match status" value="1"/>
</dbReference>
<dbReference type="AlphaFoldDB" id="A0AAD5QBV6"/>
<evidence type="ECO:0000313" key="3">
    <source>
        <dbReference type="Proteomes" id="UP001196413"/>
    </source>
</evidence>
<dbReference type="GO" id="GO:1990023">
    <property type="term" value="C:mitotic spindle midzone"/>
    <property type="evidence" value="ECO:0007669"/>
    <property type="project" value="TreeGrafter"/>
</dbReference>
<proteinExistence type="predicted"/>
<dbReference type="InterPro" id="IPR007145">
    <property type="entry name" value="MAP65_Ase1_PRC1"/>
</dbReference>
<dbReference type="PANTHER" id="PTHR19321:SF41">
    <property type="entry name" value="FASCETTO-RELATED"/>
    <property type="match status" value="1"/>
</dbReference>
<dbReference type="GO" id="GO:0051256">
    <property type="term" value="P:mitotic spindle midzone assembly"/>
    <property type="evidence" value="ECO:0007669"/>
    <property type="project" value="TreeGrafter"/>
</dbReference>
<sequence length="541" mass="62542">MESPYRVGVTVNPRRLSVNDSYHDVENNIRKAFAKLNDLWDQVHMPEMSRVKRVTTAFKHISKLLSDMVASEEEMVISVAKDIEDGLAKMKTLRSQLGMEPWKSNAPPGSIQLLKSIEEELATLRPLYETRLKEQTELISRYHQLTYRLGIEETAIVGCDDELLPEERVRVLDAQRIHLEDVLQKRVRQAKIWKKDIQKFIAKLGETALENDADIRVVVEVDFDNEDVCLSETMMSTIEEHHEQLKDRFAEFVQENEFRWIESHTKLTELWNQCHVADGERLIPSCYDPDKHSERDFVKMSNEILRLENLYAARKDVFVVLTKWKETWAIKIALEEKRKNADYYKNRGRENNVFLDAKTERTLNEVTLPKLMKKLITAYEQYRKSHPDDDIKVHGFTPPDYVKWVLDEHNASKEVERKNRQMQRMASTSSLRTPKSCQGALPPKPVSSSKLSVRKRLHYDTTLSSCFNSADTSIPSVITPTKRRKDGPKHSSPKHSTPKVRVSSGRMRGRRASFARKHVLGSSTKPPRGATTPLRSINTPN</sequence>
<feature type="compositionally biased region" description="Basic residues" evidence="1">
    <location>
        <begin position="481"/>
        <end position="498"/>
    </location>
</feature>
<evidence type="ECO:0000256" key="1">
    <source>
        <dbReference type="SAM" id="MobiDB-lite"/>
    </source>
</evidence>
<feature type="compositionally biased region" description="Polar residues" evidence="1">
    <location>
        <begin position="470"/>
        <end position="479"/>
    </location>
</feature>
<dbReference type="Pfam" id="PF03999">
    <property type="entry name" value="MAP65_ASE1"/>
    <property type="match status" value="1"/>
</dbReference>
<dbReference type="EMBL" id="JAHQIW010000072">
    <property type="protein sequence ID" value="KAJ1345837.1"/>
    <property type="molecule type" value="Genomic_DNA"/>
</dbReference>
<dbReference type="Gene3D" id="1.20.58.1520">
    <property type="match status" value="1"/>
</dbReference>
<dbReference type="GO" id="GO:0005737">
    <property type="term" value="C:cytoplasm"/>
    <property type="evidence" value="ECO:0007669"/>
    <property type="project" value="TreeGrafter"/>
</dbReference>
<reference evidence="2" key="1">
    <citation type="submission" date="2021-06" db="EMBL/GenBank/DDBJ databases">
        <title>Parelaphostrongylus tenuis whole genome reference sequence.</title>
        <authorList>
            <person name="Garwood T.J."/>
            <person name="Larsen P.A."/>
            <person name="Fountain-Jones N.M."/>
            <person name="Garbe J.R."/>
            <person name="Macchietto M.G."/>
            <person name="Kania S.A."/>
            <person name="Gerhold R.W."/>
            <person name="Richards J.E."/>
            <person name="Wolf T.M."/>
        </authorList>
    </citation>
    <scope>NUCLEOTIDE SEQUENCE</scope>
    <source>
        <strain evidence="2">MNPRO001-30</strain>
        <tissue evidence="2">Meninges</tissue>
    </source>
</reference>
<feature type="compositionally biased region" description="Polar residues" evidence="1">
    <location>
        <begin position="422"/>
        <end position="436"/>
    </location>
</feature>
<feature type="compositionally biased region" description="Basic residues" evidence="1">
    <location>
        <begin position="507"/>
        <end position="519"/>
    </location>
</feature>